<dbReference type="EMBL" id="AP022870">
    <property type="protein sequence ID" value="BCB76752.1"/>
    <property type="molecule type" value="Genomic_DNA"/>
</dbReference>
<feature type="region of interest" description="Disordered" evidence="1">
    <location>
        <begin position="24"/>
        <end position="52"/>
    </location>
</feature>
<name>A0A6F8XSC6_9ACTN</name>
<reference evidence="3 4" key="2">
    <citation type="submission" date="2020-03" db="EMBL/GenBank/DDBJ databases">
        <authorList>
            <person name="Ichikawa N."/>
            <person name="Kimura A."/>
            <person name="Kitahashi Y."/>
            <person name="Uohara A."/>
        </authorList>
    </citation>
    <scope>NUCLEOTIDE SEQUENCE [LARGE SCALE GENOMIC DNA]</scope>
    <source>
        <strain evidence="3 4">NBRC 107702</strain>
    </source>
</reference>
<feature type="chain" id="PRO_5038482054" evidence="2">
    <location>
        <begin position="27"/>
        <end position="110"/>
    </location>
</feature>
<evidence type="ECO:0000313" key="4">
    <source>
        <dbReference type="Proteomes" id="UP000502508"/>
    </source>
</evidence>
<dbReference type="Proteomes" id="UP000502508">
    <property type="component" value="Chromosome"/>
</dbReference>
<keyword evidence="2" id="KW-0732">Signal</keyword>
<dbReference type="AlphaFoldDB" id="A0A6F8XSC6"/>
<gene>
    <name evidence="3" type="ORF">Pflav_031620</name>
</gene>
<evidence type="ECO:0000256" key="1">
    <source>
        <dbReference type="SAM" id="MobiDB-lite"/>
    </source>
</evidence>
<sequence>MNRLSRIPVLVALVAALALAAPPAMAGADPVPQSEPIGTGTGTGTMPRRSTPSAVPACRALWELGWPWRHVGYKDPKPNKELSYRDVRRGPDRRSRGLTLRGWPSSLALP</sequence>
<dbReference type="KEGG" id="pfla:Pflav_031620"/>
<organism evidence="3 4">
    <name type="scientific">Phytohabitans flavus</name>
    <dbReference type="NCBI Taxonomy" id="1076124"/>
    <lineage>
        <taxon>Bacteria</taxon>
        <taxon>Bacillati</taxon>
        <taxon>Actinomycetota</taxon>
        <taxon>Actinomycetes</taxon>
        <taxon>Micromonosporales</taxon>
        <taxon>Micromonosporaceae</taxon>
    </lineage>
</organism>
<evidence type="ECO:0000256" key="2">
    <source>
        <dbReference type="SAM" id="SignalP"/>
    </source>
</evidence>
<feature type="compositionally biased region" description="Basic and acidic residues" evidence="1">
    <location>
        <begin position="72"/>
        <end position="95"/>
    </location>
</feature>
<evidence type="ECO:0000313" key="3">
    <source>
        <dbReference type="EMBL" id="BCB76752.1"/>
    </source>
</evidence>
<protein>
    <submittedName>
        <fullName evidence="3">Uncharacterized protein</fullName>
    </submittedName>
</protein>
<reference evidence="3 4" key="1">
    <citation type="submission" date="2020-03" db="EMBL/GenBank/DDBJ databases">
        <title>Whole genome shotgun sequence of Phytohabitans flavus NBRC 107702.</title>
        <authorList>
            <person name="Komaki H."/>
            <person name="Tamura T."/>
        </authorList>
    </citation>
    <scope>NUCLEOTIDE SEQUENCE [LARGE SCALE GENOMIC DNA]</scope>
    <source>
        <strain evidence="3 4">NBRC 107702</strain>
    </source>
</reference>
<proteinExistence type="predicted"/>
<feature type="signal peptide" evidence="2">
    <location>
        <begin position="1"/>
        <end position="26"/>
    </location>
</feature>
<accession>A0A6F8XSC6</accession>
<keyword evidence="4" id="KW-1185">Reference proteome</keyword>
<feature type="region of interest" description="Disordered" evidence="1">
    <location>
        <begin position="72"/>
        <end position="110"/>
    </location>
</feature>